<dbReference type="EMBL" id="JARQZJ010000114">
    <property type="protein sequence ID" value="KAK9887577.1"/>
    <property type="molecule type" value="Genomic_DNA"/>
</dbReference>
<evidence type="ECO:0000313" key="4">
    <source>
        <dbReference type="Proteomes" id="UP001431783"/>
    </source>
</evidence>
<keyword evidence="4" id="KW-1185">Reference proteome</keyword>
<dbReference type="InterPro" id="IPR022587">
    <property type="entry name" value="MTMR12-like_C"/>
</dbReference>
<dbReference type="InterPro" id="IPR011993">
    <property type="entry name" value="PH-like_dom_sf"/>
</dbReference>
<comment type="caution">
    <text evidence="3">The sequence shown here is derived from an EMBL/GenBank/DDBJ whole genome shotgun (WGS) entry which is preliminary data.</text>
</comment>
<dbReference type="Pfam" id="PF06602">
    <property type="entry name" value="Myotub-related"/>
    <property type="match status" value="2"/>
</dbReference>
<protein>
    <recommendedName>
        <fullName evidence="2">Myotubularin phosphatase domain-containing protein</fullName>
    </recommendedName>
</protein>
<dbReference type="PANTHER" id="PTHR10807">
    <property type="entry name" value="MYOTUBULARIN-RELATED"/>
    <property type="match status" value="1"/>
</dbReference>
<evidence type="ECO:0000259" key="2">
    <source>
        <dbReference type="PROSITE" id="PS51339"/>
    </source>
</evidence>
<dbReference type="Pfam" id="PF12578">
    <property type="entry name" value="3-PAP"/>
    <property type="match status" value="1"/>
</dbReference>
<evidence type="ECO:0000256" key="1">
    <source>
        <dbReference type="ARBA" id="ARBA00007471"/>
    </source>
</evidence>
<dbReference type="InterPro" id="IPR029021">
    <property type="entry name" value="Prot-tyrosine_phosphatase-like"/>
</dbReference>
<accession>A0AAW1UVW8</accession>
<name>A0AAW1UVW8_9CUCU</name>
<dbReference type="GO" id="GO:0046856">
    <property type="term" value="P:phosphatidylinositol dephosphorylation"/>
    <property type="evidence" value="ECO:0007669"/>
    <property type="project" value="TreeGrafter"/>
</dbReference>
<comment type="similarity">
    <text evidence="1">Belongs to the protein-tyrosine phosphatase family. Non-receptor class myotubularin subfamily.</text>
</comment>
<dbReference type="InterPro" id="IPR030564">
    <property type="entry name" value="Myotubularin"/>
</dbReference>
<sequence length="654" mass="75983">MRSFTDIVFHCSLKHKTMIMGEAKDSGFKSYIDESMLENIVLNDEQRTKFLRGETIVCEVENVRMYRPLSDKKKFTTGVLTITTFKLSFACAEEETDWKGLIQHNNLLGVNDICLSSIDTIYQIGEKTRKKLVPGQNVSGKVKELLIICKNMRSFEFCFKFSTKDSGKSVANVLLHHCYPKRHSLLFAYEYSEPPSGKSISREARLFRTKEDWRLEYNRTKCKNWRISDVNQNFRTSHMLVESLIIPQSLTDSALTQAVEHFRNRCGPVWVWGTPLGAALVRMADLLPTITDRIQENTVLEHIRRSHPDKKPPYLFDLSRECPSPKDVYNSYLKLRDLCVPESTRQFKQQDFKFYGLLDNSKWLTFVSICLSKSLEAAELLSTHNSTIVLQEGNGTDMNCVISSLVQIILDPHFRTKYGFQSLIQKDWVAMGHQFAYRLSHILDKEVEFCPLFLLFLDCVWQLLQQFPMAFNFSETYLTTLWDSVGISIFDTFLFNCEHDRVLAETGQDKLVLRSVWDWSRQFNERDIAFFCNPLFQDTFTEKLKPKTETSALGIWNQCYFRWIPDLEIRCGGRPQIDLCARLIVSEVWELREKLEGKENCKHVQNREEYVKLLNTVSSFYPFSHNAKEVTINNTLLTSSDALDTQSILNMNND</sequence>
<dbReference type="GO" id="GO:0016020">
    <property type="term" value="C:membrane"/>
    <property type="evidence" value="ECO:0007669"/>
    <property type="project" value="TreeGrafter"/>
</dbReference>
<gene>
    <name evidence="3" type="ORF">WA026_023384</name>
</gene>
<dbReference type="InterPro" id="IPR010569">
    <property type="entry name" value="Myotubularin-like_Pase_dom"/>
</dbReference>
<feature type="domain" description="Myotubularin phosphatase" evidence="2">
    <location>
        <begin position="207"/>
        <end position="560"/>
    </location>
</feature>
<dbReference type="Proteomes" id="UP001431783">
    <property type="component" value="Unassembled WGS sequence"/>
</dbReference>
<evidence type="ECO:0000313" key="3">
    <source>
        <dbReference type="EMBL" id="KAK9887577.1"/>
    </source>
</evidence>
<dbReference type="PANTHER" id="PTHR10807:SF110">
    <property type="entry name" value="FI17948P1"/>
    <property type="match status" value="1"/>
</dbReference>
<dbReference type="AlphaFoldDB" id="A0AAW1UVW8"/>
<dbReference type="GO" id="GO:0005737">
    <property type="term" value="C:cytoplasm"/>
    <property type="evidence" value="ECO:0007669"/>
    <property type="project" value="TreeGrafter"/>
</dbReference>
<dbReference type="PROSITE" id="PS51339">
    <property type="entry name" value="PPASE_MYOTUBULARIN"/>
    <property type="match status" value="1"/>
</dbReference>
<reference evidence="3 4" key="1">
    <citation type="submission" date="2023-03" db="EMBL/GenBank/DDBJ databases">
        <title>Genome insight into feeding habits of ladybird beetles.</title>
        <authorList>
            <person name="Li H.-S."/>
            <person name="Huang Y.-H."/>
            <person name="Pang H."/>
        </authorList>
    </citation>
    <scope>NUCLEOTIDE SEQUENCE [LARGE SCALE GENOMIC DNA]</scope>
    <source>
        <strain evidence="3">SYSU_2023b</strain>
        <tissue evidence="3">Whole body</tissue>
    </source>
</reference>
<organism evidence="3 4">
    <name type="scientific">Henosepilachna vigintioctopunctata</name>
    <dbReference type="NCBI Taxonomy" id="420089"/>
    <lineage>
        <taxon>Eukaryota</taxon>
        <taxon>Metazoa</taxon>
        <taxon>Ecdysozoa</taxon>
        <taxon>Arthropoda</taxon>
        <taxon>Hexapoda</taxon>
        <taxon>Insecta</taxon>
        <taxon>Pterygota</taxon>
        <taxon>Neoptera</taxon>
        <taxon>Endopterygota</taxon>
        <taxon>Coleoptera</taxon>
        <taxon>Polyphaga</taxon>
        <taxon>Cucujiformia</taxon>
        <taxon>Coccinelloidea</taxon>
        <taxon>Coccinellidae</taxon>
        <taxon>Epilachninae</taxon>
        <taxon>Epilachnini</taxon>
        <taxon>Henosepilachna</taxon>
    </lineage>
</organism>
<dbReference type="SUPFAM" id="SSF52799">
    <property type="entry name" value="(Phosphotyrosine protein) phosphatases II"/>
    <property type="match status" value="1"/>
</dbReference>
<dbReference type="CDD" id="cd14537">
    <property type="entry name" value="PTP-MTMR10-like"/>
    <property type="match status" value="1"/>
</dbReference>
<dbReference type="Gene3D" id="2.30.29.30">
    <property type="entry name" value="Pleckstrin-homology domain (PH domain)/Phosphotyrosine-binding domain (PTB)"/>
    <property type="match status" value="1"/>
</dbReference>
<proteinExistence type="inferred from homology"/>
<dbReference type="SUPFAM" id="SSF50729">
    <property type="entry name" value="PH domain-like"/>
    <property type="match status" value="1"/>
</dbReference>